<comment type="caution">
    <text evidence="1">The sequence shown here is derived from an EMBL/GenBank/DDBJ whole genome shotgun (WGS) entry which is preliminary data.</text>
</comment>
<sequence length="689" mass="73146">MTTPLTDERRAALSSLITNWFSTLDADGALIREFDYFDVSKIDELIEQAIAPTIADAVECALAASSAAGAELPPFPTMLRKMWSGGDVQRWIDQNIAPLVRNAVPPAAGVPPHVRFSMESTARWLEGGCDPHAAAKEIRACLGKLDAAPTTPVAAAESPSLANACEVLRDAVAAKSILALGMVHGLASFAKVEAAPSTLVAAGVAQGACKGKNCGATDGISHSPECLAEYEAAVNGAVAADASRQDEPRLDNPAQVGGTRFGKGVKWSTVIGAAQRHFDFMQTPDNEARRIARAAELMAAVRDGAAVSPADDNATQLAEARQLLAHASEFAMMQLDEDWHERAAALLALPAPAVSTSAPPAHCQCPACSGGAAHASDCAVHNEPAMPRGPCDCAAGRGLYRKFDVRRLDGSSAPGGKHHGCEYFVLDLQHDAHAGASLAAYARSCSTTHPALSADLLARAAALGAPVAVDEWVSKVDALPAAPGWYLVMLAPDNDWELMSDTPIQVEFGAYKHMPQAFTHFYDGCPGEDITEAVTHWTRLPAPPRQAAPAAIEFSYALSQHAERWSGSFDSIVGALAEALSDLDDAGERGRVIWVGQNQPIDIDYDSLAEEVIERIQEQAFDQVGEVADVIGPYEETETKLLSLAIKRWIDEHGQIGCYRIDHSIAYGPGAPEYKAAVVRLRERDGSET</sequence>
<reference evidence="1 3" key="1">
    <citation type="submission" date="2014-04" db="EMBL/GenBank/DDBJ databases">
        <authorList>
            <person name="Bishop-Lilly K.A."/>
            <person name="Broomall S.M."/>
            <person name="Chain P.S."/>
            <person name="Chertkov O."/>
            <person name="Coyne S.R."/>
            <person name="Daligault H.E."/>
            <person name="Davenport K.W."/>
            <person name="Erkkila T."/>
            <person name="Frey K.G."/>
            <person name="Gibbons H.S."/>
            <person name="Gu W."/>
            <person name="Jaissle J."/>
            <person name="Johnson S.L."/>
            <person name="Koroleva G.I."/>
            <person name="Ladner J.T."/>
            <person name="Lo C.-C."/>
            <person name="Minogue T.D."/>
            <person name="Munk C."/>
            <person name="Palacios G.F."/>
            <person name="Redden C.L."/>
            <person name="Rosenzweig C.N."/>
            <person name="Scholz M.B."/>
            <person name="Teshima H."/>
            <person name="Xu Y."/>
        </authorList>
    </citation>
    <scope>NUCLEOTIDE SEQUENCE [LARGE SCALE GENOMIC DNA]</scope>
    <source>
        <strain evidence="3">gladioli</strain>
        <strain evidence="1">Gladioli</strain>
    </source>
</reference>
<dbReference type="EMBL" id="JPGG01000018">
    <property type="protein sequence ID" value="KGC10310.1"/>
    <property type="molecule type" value="Genomic_DNA"/>
</dbReference>
<organism evidence="1 3">
    <name type="scientific">Burkholderia gladioli</name>
    <name type="common">Pseudomonas marginata</name>
    <name type="synonym">Phytomonas marginata</name>
    <dbReference type="NCBI Taxonomy" id="28095"/>
    <lineage>
        <taxon>Bacteria</taxon>
        <taxon>Pseudomonadati</taxon>
        <taxon>Pseudomonadota</taxon>
        <taxon>Betaproteobacteria</taxon>
        <taxon>Burkholderiales</taxon>
        <taxon>Burkholderiaceae</taxon>
        <taxon>Burkholderia</taxon>
    </lineage>
</organism>
<evidence type="ECO:0000313" key="1">
    <source>
        <dbReference type="EMBL" id="KGC10199.1"/>
    </source>
</evidence>
<dbReference type="EMBL" id="JPGG01000018">
    <property type="protein sequence ID" value="KGC10199.1"/>
    <property type="molecule type" value="Genomic_DNA"/>
</dbReference>
<name>A0AAW3EU50_BURGA</name>
<dbReference type="KEGG" id="bgo:BM43_3026"/>
<evidence type="ECO:0000313" key="2">
    <source>
        <dbReference type="EMBL" id="KGC10310.1"/>
    </source>
</evidence>
<dbReference type="AlphaFoldDB" id="A0AAW3EU50"/>
<accession>A0AAW3EU50</accession>
<dbReference type="RefSeq" id="WP_036051807.1">
    <property type="nucleotide sequence ID" value="NZ_CADEVY010000006.1"/>
</dbReference>
<dbReference type="Proteomes" id="UP000029590">
    <property type="component" value="Unassembled WGS sequence"/>
</dbReference>
<evidence type="ECO:0000313" key="3">
    <source>
        <dbReference type="Proteomes" id="UP000029590"/>
    </source>
</evidence>
<gene>
    <name evidence="1" type="ORF">DM48_5818</name>
    <name evidence="2" type="ORF">DM48_5870</name>
</gene>
<proteinExistence type="predicted"/>
<protein>
    <submittedName>
        <fullName evidence="1">Uncharacterized protein</fullName>
    </submittedName>
</protein>